<dbReference type="OrthoDB" id="2575524at2759"/>
<dbReference type="SMART" id="SM01014">
    <property type="entry name" value="ARID"/>
    <property type="match status" value="1"/>
</dbReference>
<protein>
    <recommendedName>
        <fullName evidence="3">ARID domain-containing protein</fullName>
    </recommendedName>
</protein>
<dbReference type="Gene3D" id="1.10.150.60">
    <property type="entry name" value="ARID DNA-binding domain"/>
    <property type="match status" value="1"/>
</dbReference>
<feature type="compositionally biased region" description="Low complexity" evidence="2">
    <location>
        <begin position="296"/>
        <end position="314"/>
    </location>
</feature>
<feature type="compositionally biased region" description="Low complexity" evidence="2">
    <location>
        <begin position="332"/>
        <end position="357"/>
    </location>
</feature>
<feature type="compositionally biased region" description="Polar residues" evidence="2">
    <location>
        <begin position="815"/>
        <end position="832"/>
    </location>
</feature>
<feature type="region of interest" description="Disordered" evidence="2">
    <location>
        <begin position="248"/>
        <end position="421"/>
    </location>
</feature>
<dbReference type="PRINTS" id="PR00929">
    <property type="entry name" value="ATHOOK"/>
</dbReference>
<dbReference type="Pfam" id="PF01388">
    <property type="entry name" value="ARID"/>
    <property type="match status" value="1"/>
</dbReference>
<feature type="region of interest" description="Disordered" evidence="2">
    <location>
        <begin position="100"/>
        <end position="145"/>
    </location>
</feature>
<feature type="compositionally biased region" description="Polar residues" evidence="2">
    <location>
        <begin position="1052"/>
        <end position="1065"/>
    </location>
</feature>
<gene>
    <name evidence="4" type="ORF">EHS25_001681</name>
</gene>
<dbReference type="Proteomes" id="UP000279259">
    <property type="component" value="Unassembled WGS sequence"/>
</dbReference>
<organism evidence="4 5">
    <name type="scientific">Saitozyma podzolica</name>
    <dbReference type="NCBI Taxonomy" id="1890683"/>
    <lineage>
        <taxon>Eukaryota</taxon>
        <taxon>Fungi</taxon>
        <taxon>Dikarya</taxon>
        <taxon>Basidiomycota</taxon>
        <taxon>Agaricomycotina</taxon>
        <taxon>Tremellomycetes</taxon>
        <taxon>Tremellales</taxon>
        <taxon>Trimorphomycetaceae</taxon>
        <taxon>Saitozyma</taxon>
    </lineage>
</organism>
<feature type="compositionally biased region" description="Polar residues" evidence="2">
    <location>
        <begin position="315"/>
        <end position="324"/>
    </location>
</feature>
<feature type="compositionally biased region" description="Low complexity" evidence="2">
    <location>
        <begin position="1529"/>
        <end position="1548"/>
    </location>
</feature>
<feature type="compositionally biased region" description="Low complexity" evidence="2">
    <location>
        <begin position="545"/>
        <end position="563"/>
    </location>
</feature>
<keyword evidence="1" id="KW-0175">Coiled coil</keyword>
<dbReference type="GO" id="GO:0003677">
    <property type="term" value="F:DNA binding"/>
    <property type="evidence" value="ECO:0007669"/>
    <property type="project" value="InterPro"/>
</dbReference>
<dbReference type="STRING" id="1890683.A0A427YH43"/>
<dbReference type="SUPFAM" id="SSF46774">
    <property type="entry name" value="ARID-like"/>
    <property type="match status" value="1"/>
</dbReference>
<feature type="compositionally biased region" description="Polar residues" evidence="2">
    <location>
        <begin position="841"/>
        <end position="854"/>
    </location>
</feature>
<name>A0A427YH43_9TREE</name>
<feature type="region of interest" description="Disordered" evidence="2">
    <location>
        <begin position="994"/>
        <end position="1094"/>
    </location>
</feature>
<keyword evidence="5" id="KW-1185">Reference proteome</keyword>
<evidence type="ECO:0000256" key="1">
    <source>
        <dbReference type="SAM" id="Coils"/>
    </source>
</evidence>
<feature type="coiled-coil region" evidence="1">
    <location>
        <begin position="9"/>
        <end position="36"/>
    </location>
</feature>
<dbReference type="SMART" id="SM00355">
    <property type="entry name" value="ZnF_C2H2"/>
    <property type="match status" value="3"/>
</dbReference>
<sequence length="1559" mass="167649">MDDHYDGAAERRRLKCRELEEQLRLLDEEERSTRAIHGSAAFPVLTNPVPTSSSSSALWAQGSGFDEVRYASHSLPANDYPLHVAPSSRYNQYDPPARTTWSSVQDFASRPTSTTTPSRHSRPVPAHHPQPPLTPAGSATLSSQVELPSEQQVHEYLISQKHPKGLHTVWHVDGRPLDIYTLFVLVLRAGGSTEVTRRDLWPLIGALLNFPVTSSSGERSSAKHGRLLRHAFLQLLGGLEMMWEQTKTASTSGMSTPGKPGVAGASGRRRPHTPTHMPGAPRSNGEQQDPPFAFHNPNVSVNQPPPSARSSAQSHTMPTLSSLLQQGPPAPKAAQQVSRQLPTSSSTRPSSLSQTQPARQSSPASEPLDTSHRRPAPSRVQAVDRPVQPPSRSLHDSQSISASSNHGGPLAPVPPMTQLRDSAPALAPTLGSFEPPIVTTFEELVASNLLPLPQPGVGVEAGPAHPAARAYAHRCQELKAAVKKYMDKMPGRQLTVGEVQFWNKLVATLKRNPTIVIPGPAHFKYPNGSPATQPSQPLPGASTHVVPGTVAPTSAAAASGTPSQPKPRPGRPKSLQASPASSLIPAVASTAASLVAQPSHGLIPSTTGPQAVSANGSPALAQATATLIASQTTIGAESSAGGTETPEKRPRGRPRIHPPKLDADGNPIRRRPKPTVLDGDGNPIVKPKGRPRNHPVLDADGNPIEKPRNPVGRPRGPPKLDDEGNPIQKRPRPPVFDADGNAVAQPIGRPRNPPVLDADGNPIMTPRRPIGRPPGPPKLDAEGNPIPKRPRPPTLYDADGNPIKRPRGRPPKYSDTLSVNNSPASGSVTPADNSAARAPGNITTTLSDNLSRPTTTPAAEFLRLMQQARRAGSAQAPSPSTAPDTLAAAISALDRMPLVQPAQRVPGSITASPAVTAAKTASKRSPHAGFVGGLSPSPKKVLHLSTGSSLPARLRPNDTPTKAGGRPRLSTMVGRASSLAPTSDFVLPAGMSESISRVTQRPSAPGSATLTTTTTAHPSRPGVSSAPTSSTSATPRSKKARATQPLLILQLSRVTRSQGSQSPSVAPTPPARPKSRKSMSARPLSLTPDKRRTRSFSLIPTSSFGRPIRATQAVLSATQVPAKSPLALARTQRPAVRHSLQPIPKRKSPVPVKEPSPSPAPLHFRLVPYVEIPVRMVRKPKIKLPPVDRVKVVLPVHPATRRKLIEQGGYDAFRDDDSDDEVMEIRRAYAGLRPTKMKFHGIRTYRATKPEEIPQRFLTRPGPALIEPWRSVLDPATVLKRTASRPCGWKGCDAVMASEWHLKRHVDLRQHALQGRFANAGSPGGYLFRCHWRSCEGPCFTTSAELAQHMEARHISRVLDCPYEECHLGSPTISHLSRHVTKTHDEPYDAPRPLADLTQHLEPYHDLSDQPLPTAARSDEMMTPHVPGSAYRSSFRAEWVRQKVRDNSFAGENSIIHVEHPPHILEPLVEASEPISISTSMEREEFAEEERLLHRVLGKRRMMPFVEIPLPKLSRVEFGGSRLMPADNVSGVSEVSEVSEVPEVPETSETMEEGSTITA</sequence>
<feature type="region of interest" description="Disordered" evidence="2">
    <location>
        <begin position="1529"/>
        <end position="1559"/>
    </location>
</feature>
<proteinExistence type="predicted"/>
<dbReference type="PROSITE" id="PS51011">
    <property type="entry name" value="ARID"/>
    <property type="match status" value="1"/>
</dbReference>
<evidence type="ECO:0000313" key="5">
    <source>
        <dbReference type="Proteomes" id="UP000279259"/>
    </source>
</evidence>
<dbReference type="InterPro" id="IPR017956">
    <property type="entry name" value="AT_hook_DNA-bd_motif"/>
</dbReference>
<dbReference type="InterPro" id="IPR013087">
    <property type="entry name" value="Znf_C2H2_type"/>
</dbReference>
<accession>A0A427YH43</accession>
<feature type="compositionally biased region" description="Low complexity" evidence="2">
    <location>
        <begin position="109"/>
        <end position="118"/>
    </location>
</feature>
<feature type="compositionally biased region" description="Low complexity" evidence="2">
    <location>
        <begin position="1002"/>
        <end position="1035"/>
    </location>
</feature>
<evidence type="ECO:0000313" key="4">
    <source>
        <dbReference type="EMBL" id="RSH90347.1"/>
    </source>
</evidence>
<evidence type="ECO:0000256" key="2">
    <source>
        <dbReference type="SAM" id="MobiDB-lite"/>
    </source>
</evidence>
<dbReference type="SMART" id="SM00501">
    <property type="entry name" value="BRIGHT"/>
    <property type="match status" value="1"/>
</dbReference>
<feature type="region of interest" description="Disordered" evidence="2">
    <location>
        <begin position="633"/>
        <end position="854"/>
    </location>
</feature>
<comment type="caution">
    <text evidence="4">The sequence shown here is derived from an EMBL/GenBank/DDBJ whole genome shotgun (WGS) entry which is preliminary data.</text>
</comment>
<dbReference type="SMART" id="SM00384">
    <property type="entry name" value="AT_hook"/>
    <property type="match status" value="4"/>
</dbReference>
<dbReference type="EMBL" id="RSCD01000011">
    <property type="protein sequence ID" value="RSH90347.1"/>
    <property type="molecule type" value="Genomic_DNA"/>
</dbReference>
<feature type="compositionally biased region" description="Polar residues" evidence="2">
    <location>
        <begin position="633"/>
        <end position="642"/>
    </location>
</feature>
<reference evidence="4 5" key="1">
    <citation type="submission" date="2018-11" db="EMBL/GenBank/DDBJ databases">
        <title>Genome sequence of Saitozyma podzolica DSM 27192.</title>
        <authorList>
            <person name="Aliyu H."/>
            <person name="Gorte O."/>
            <person name="Ochsenreither K."/>
        </authorList>
    </citation>
    <scope>NUCLEOTIDE SEQUENCE [LARGE SCALE GENOMIC DNA]</scope>
    <source>
        <strain evidence="4 5">DSM 27192</strain>
    </source>
</reference>
<feature type="region of interest" description="Disordered" evidence="2">
    <location>
        <begin position="1127"/>
        <end position="1158"/>
    </location>
</feature>
<feature type="domain" description="ARID" evidence="3">
    <location>
        <begin position="143"/>
        <end position="244"/>
    </location>
</feature>
<feature type="region of interest" description="Disordered" evidence="2">
    <location>
        <begin position="904"/>
        <end position="969"/>
    </location>
</feature>
<dbReference type="InterPro" id="IPR001606">
    <property type="entry name" value="ARID_dom"/>
</dbReference>
<feature type="region of interest" description="Disordered" evidence="2">
    <location>
        <begin position="526"/>
        <end position="582"/>
    </location>
</feature>
<dbReference type="InterPro" id="IPR036431">
    <property type="entry name" value="ARID_dom_sf"/>
</dbReference>
<evidence type="ECO:0000259" key="3">
    <source>
        <dbReference type="PROSITE" id="PS51011"/>
    </source>
</evidence>
<dbReference type="CDD" id="cd16100">
    <property type="entry name" value="ARID"/>
    <property type="match status" value="1"/>
</dbReference>
<feature type="compositionally biased region" description="Polar residues" evidence="2">
    <location>
        <begin position="396"/>
        <end position="406"/>
    </location>
</feature>